<proteinExistence type="predicted"/>
<protein>
    <submittedName>
        <fullName evidence="3">Uncharacterized protein</fullName>
    </submittedName>
</protein>
<accession>A0A813YKI7</accession>
<evidence type="ECO:0000313" key="5">
    <source>
        <dbReference type="Proteomes" id="UP000663889"/>
    </source>
</evidence>
<gene>
    <name evidence="4" type="ORF">FNK824_LOCUS3143</name>
    <name evidence="3" type="ORF">SEV965_LOCUS4868</name>
</gene>
<dbReference type="Proteomes" id="UP000663874">
    <property type="component" value="Unassembled WGS sequence"/>
</dbReference>
<evidence type="ECO:0000256" key="2">
    <source>
        <dbReference type="SAM" id="SignalP"/>
    </source>
</evidence>
<evidence type="ECO:0000256" key="1">
    <source>
        <dbReference type="SAM" id="MobiDB-lite"/>
    </source>
</evidence>
<feature type="chain" id="PRO_5036223563" evidence="2">
    <location>
        <begin position="19"/>
        <end position="162"/>
    </location>
</feature>
<feature type="region of interest" description="Disordered" evidence="1">
    <location>
        <begin position="36"/>
        <end position="87"/>
    </location>
</feature>
<feature type="signal peptide" evidence="2">
    <location>
        <begin position="1"/>
        <end position="18"/>
    </location>
</feature>
<organism evidence="3 5">
    <name type="scientific">Rotaria sordida</name>
    <dbReference type="NCBI Taxonomy" id="392033"/>
    <lineage>
        <taxon>Eukaryota</taxon>
        <taxon>Metazoa</taxon>
        <taxon>Spiralia</taxon>
        <taxon>Gnathifera</taxon>
        <taxon>Rotifera</taxon>
        <taxon>Eurotatoria</taxon>
        <taxon>Bdelloidea</taxon>
        <taxon>Philodinida</taxon>
        <taxon>Philodinidae</taxon>
        <taxon>Rotaria</taxon>
    </lineage>
</organism>
<dbReference type="AlphaFoldDB" id="A0A813YKI7"/>
<evidence type="ECO:0000313" key="3">
    <source>
        <dbReference type="EMBL" id="CAF0885954.1"/>
    </source>
</evidence>
<dbReference type="EMBL" id="CAJNOU010000144">
    <property type="protein sequence ID" value="CAF0885954.1"/>
    <property type="molecule type" value="Genomic_DNA"/>
</dbReference>
<comment type="caution">
    <text evidence="3">The sequence shown here is derived from an EMBL/GenBank/DDBJ whole genome shotgun (WGS) entry which is preliminary data.</text>
</comment>
<dbReference type="EMBL" id="CAJOBE010000204">
    <property type="protein sequence ID" value="CAF3595504.1"/>
    <property type="molecule type" value="Genomic_DNA"/>
</dbReference>
<feature type="compositionally biased region" description="Basic and acidic residues" evidence="1">
    <location>
        <begin position="36"/>
        <end position="46"/>
    </location>
</feature>
<name>A0A813YKI7_9BILA</name>
<sequence length="162" mass="18776">MKLILVFAFLALICMARTAPTPSSTSRVLILPDYHDENDHEDKTHTNIDNNHDDEEDEDEHPSTTTTIRSTPGFPSRNPDLIPTRRPIRTQRTSSIQTTSAFGVDDDDIETIDEYNGDYRHFQDLRKYLQQIIEEFRKMVRKIMGSDFGDTSQQNSINQYDH</sequence>
<dbReference type="Proteomes" id="UP000663889">
    <property type="component" value="Unassembled WGS sequence"/>
</dbReference>
<keyword evidence="2" id="KW-0732">Signal</keyword>
<reference evidence="3" key="1">
    <citation type="submission" date="2021-02" db="EMBL/GenBank/DDBJ databases">
        <authorList>
            <person name="Nowell W R."/>
        </authorList>
    </citation>
    <scope>NUCLEOTIDE SEQUENCE</scope>
</reference>
<evidence type="ECO:0000313" key="4">
    <source>
        <dbReference type="EMBL" id="CAF3595504.1"/>
    </source>
</evidence>